<keyword evidence="4" id="KW-0138">CF(0)</keyword>
<keyword evidence="9 12" id="KW-0472">Membrane</keyword>
<feature type="transmembrane region" description="Helical" evidence="12">
    <location>
        <begin position="75"/>
        <end position="94"/>
    </location>
</feature>
<evidence type="ECO:0000256" key="7">
    <source>
        <dbReference type="ARBA" id="ARBA00022989"/>
    </source>
</evidence>
<keyword evidence="8" id="KW-0406">Ion transport</keyword>
<geneLocation type="mitochondrion" evidence="13"/>
<reference evidence="13" key="1">
    <citation type="journal article" date="2013" name="Genome Biol. Evol.">
        <title>Deep Sequencing of Mixed Total DNA without Barcodes Allows Efficient Assembly of Highly Plastic Ascidian Mitochondrial Genomes.</title>
        <authorList>
            <person name="Rubinstein N."/>
            <person name="Feldstein T."/>
            <person name="Shenkar N."/>
            <person name="Botero Castro F."/>
            <person name="Griggio F."/>
            <person name="Mastrototaro F."/>
            <person name="Delsuc F."/>
            <person name="Douzery E.J.P."/>
            <person name="Gissi C."/>
            <person name="Huchon D."/>
        </authorList>
    </citation>
    <scope>NUCLEOTIDE SEQUENCE</scope>
    <source>
        <tissue evidence="13">Muscle</tissue>
    </source>
</reference>
<feature type="transmembrane region" description="Helical" evidence="12">
    <location>
        <begin position="7"/>
        <end position="27"/>
    </location>
</feature>
<dbReference type="Pfam" id="PF00119">
    <property type="entry name" value="ATP-synt_A"/>
    <property type="match status" value="1"/>
</dbReference>
<evidence type="ECO:0000256" key="6">
    <source>
        <dbReference type="ARBA" id="ARBA00022781"/>
    </source>
</evidence>
<dbReference type="CTD" id="4508"/>
<keyword evidence="13" id="KW-0496">Mitochondrion</keyword>
<evidence type="ECO:0000256" key="12">
    <source>
        <dbReference type="SAM" id="Phobius"/>
    </source>
</evidence>
<protein>
    <recommendedName>
        <fullName evidence="11">ATP synthase subunit a</fullName>
    </recommendedName>
</protein>
<comment type="similarity">
    <text evidence="2">Belongs to the ATPase A chain family.</text>
</comment>
<name>S0DFF5_9ASCI</name>
<dbReference type="AlphaFoldDB" id="S0DFF5"/>
<dbReference type="InterPro" id="IPR045083">
    <property type="entry name" value="ATP_synth_F0_asu_bact/mt"/>
</dbReference>
<evidence type="ECO:0000256" key="10">
    <source>
        <dbReference type="ARBA" id="ARBA00023310"/>
    </source>
</evidence>
<dbReference type="GO" id="GO:0045259">
    <property type="term" value="C:proton-transporting ATP synthase complex"/>
    <property type="evidence" value="ECO:0007669"/>
    <property type="project" value="UniProtKB-KW"/>
</dbReference>
<evidence type="ECO:0000256" key="2">
    <source>
        <dbReference type="ARBA" id="ARBA00006810"/>
    </source>
</evidence>
<dbReference type="Gene3D" id="1.20.120.220">
    <property type="entry name" value="ATP synthase, F0 complex, subunit A"/>
    <property type="match status" value="1"/>
</dbReference>
<dbReference type="PROSITE" id="PS00449">
    <property type="entry name" value="ATPASE_A"/>
    <property type="match status" value="1"/>
</dbReference>
<feature type="transmembrane region" description="Helical" evidence="12">
    <location>
        <begin position="187"/>
        <end position="206"/>
    </location>
</feature>
<keyword evidence="5 12" id="KW-0812">Transmembrane</keyword>
<organism evidence="13">
    <name type="scientific">Ascidiella aspersa</name>
    <dbReference type="NCBI Taxonomy" id="201961"/>
    <lineage>
        <taxon>Eukaryota</taxon>
        <taxon>Metazoa</taxon>
        <taxon>Chordata</taxon>
        <taxon>Tunicata</taxon>
        <taxon>Ascidiacea</taxon>
        <taxon>Phlebobranchia</taxon>
        <taxon>Ascidiidae</taxon>
        <taxon>Ascidiella</taxon>
    </lineage>
</organism>
<dbReference type="SUPFAM" id="SSF81336">
    <property type="entry name" value="F1F0 ATP synthase subunit A"/>
    <property type="match status" value="1"/>
</dbReference>
<dbReference type="GeneID" id="15820788"/>
<evidence type="ECO:0000256" key="1">
    <source>
        <dbReference type="ARBA" id="ARBA00004141"/>
    </source>
</evidence>
<keyword evidence="3" id="KW-0813">Transport</keyword>
<evidence type="ECO:0000313" key="13">
    <source>
        <dbReference type="EMBL" id="CCO25806.1"/>
    </source>
</evidence>
<evidence type="ECO:0000256" key="3">
    <source>
        <dbReference type="ARBA" id="ARBA00022448"/>
    </source>
</evidence>
<evidence type="ECO:0000256" key="9">
    <source>
        <dbReference type="ARBA" id="ARBA00023136"/>
    </source>
</evidence>
<evidence type="ECO:0000256" key="11">
    <source>
        <dbReference type="RuleBase" id="RU004450"/>
    </source>
</evidence>
<evidence type="ECO:0000256" key="8">
    <source>
        <dbReference type="ARBA" id="ARBA00023065"/>
    </source>
</evidence>
<evidence type="ECO:0000256" key="5">
    <source>
        <dbReference type="ARBA" id="ARBA00022692"/>
    </source>
</evidence>
<gene>
    <name evidence="13" type="primary">atp6</name>
</gene>
<dbReference type="InterPro" id="IPR000568">
    <property type="entry name" value="ATP_synth_F0_asu"/>
</dbReference>
<dbReference type="CDD" id="cd00310">
    <property type="entry name" value="ATP-synt_Fo_a_6"/>
    <property type="match status" value="1"/>
</dbReference>
<keyword evidence="10" id="KW-0066">ATP synthesis</keyword>
<proteinExistence type="inferred from homology"/>
<feature type="transmembrane region" description="Helical" evidence="12">
    <location>
        <begin position="47"/>
        <end position="68"/>
    </location>
</feature>
<evidence type="ECO:0000256" key="4">
    <source>
        <dbReference type="ARBA" id="ARBA00022547"/>
    </source>
</evidence>
<keyword evidence="7 12" id="KW-1133">Transmembrane helix</keyword>
<dbReference type="InterPro" id="IPR035908">
    <property type="entry name" value="F0_ATP_A_sf"/>
</dbReference>
<sequence length="211" mass="23193">MFGGFESFVFWGVPLSFLFVMLFLFLLFNKPTVAVTGMLVFKQFSGLFFSCGLLIVGLFYFILGLNLVGLVPGGFSVSALISITLGVAFMFWLSNYMVTFFLSPKFNVAHFLPVGTPGFLVVFLVWIELVSWLARPLALGVRLMANITAGHLLLGLLSSGVVFMGTYSVVFGFVGVCLFMSMVFLELAVAFIQAYVFSLLLSLYTLESLGH</sequence>
<dbReference type="GO" id="GO:0046933">
    <property type="term" value="F:proton-transporting ATP synthase activity, rotational mechanism"/>
    <property type="evidence" value="ECO:0007669"/>
    <property type="project" value="TreeGrafter"/>
</dbReference>
<dbReference type="EMBL" id="HF548561">
    <property type="protein sequence ID" value="CCO25806.1"/>
    <property type="molecule type" value="Genomic_DNA"/>
</dbReference>
<accession>S0DFF5</accession>
<dbReference type="PANTHER" id="PTHR11410">
    <property type="entry name" value="ATP SYNTHASE SUBUNIT A"/>
    <property type="match status" value="1"/>
</dbReference>
<dbReference type="PRINTS" id="PR00123">
    <property type="entry name" value="ATPASEA"/>
</dbReference>
<dbReference type="RefSeq" id="YP_008083027.1">
    <property type="nucleotide sequence ID" value="NC_021469.1"/>
</dbReference>
<dbReference type="PANTHER" id="PTHR11410:SF0">
    <property type="entry name" value="ATP SYNTHASE SUBUNIT A"/>
    <property type="match status" value="1"/>
</dbReference>
<dbReference type="InterPro" id="IPR023011">
    <property type="entry name" value="ATP_synth_F0_asu_AS"/>
</dbReference>
<keyword evidence="6" id="KW-0375">Hydrogen ion transport</keyword>
<feature type="transmembrane region" description="Helical" evidence="12">
    <location>
        <begin position="154"/>
        <end position="181"/>
    </location>
</feature>
<feature type="transmembrane region" description="Helical" evidence="12">
    <location>
        <begin position="114"/>
        <end position="134"/>
    </location>
</feature>
<dbReference type="GO" id="GO:0005743">
    <property type="term" value="C:mitochondrial inner membrane"/>
    <property type="evidence" value="ECO:0007669"/>
    <property type="project" value="UniProtKB-SubCell"/>
</dbReference>
<comment type="subcellular location">
    <subcellularLocation>
        <location evidence="1">Membrane</location>
        <topology evidence="1">Multi-pass membrane protein</topology>
    </subcellularLocation>
    <subcellularLocation>
        <location evidence="11">Mitochondrion inner membrane</location>
        <topology evidence="11">Multi-pass membrane protein</topology>
    </subcellularLocation>
</comment>
<dbReference type="NCBIfam" id="TIGR01131">
    <property type="entry name" value="ATP_synt_6_or_A"/>
    <property type="match status" value="1"/>
</dbReference>